<feature type="domain" description="FRG" evidence="2">
    <location>
        <begin position="33"/>
        <end position="128"/>
    </location>
</feature>
<feature type="region of interest" description="Disordered" evidence="1">
    <location>
        <begin position="267"/>
        <end position="290"/>
    </location>
</feature>
<dbReference type="RefSeq" id="WP_147167081.1">
    <property type="nucleotide sequence ID" value="NZ_VOOR01000014.1"/>
</dbReference>
<keyword evidence="4" id="KW-1185">Reference proteome</keyword>
<dbReference type="Pfam" id="PF08867">
    <property type="entry name" value="FRG"/>
    <property type="match status" value="1"/>
</dbReference>
<accession>A0A5C6RMH6</accession>
<sequence length="290" mass="34242">MHHQQGETIEIQTWAELQEVLYRDSWNDQLQRFRSGYVYRGLEDKSYELTSTLNRLGESHLEKHLLRNFRKYSHKQIRSEYNSIWNWLALAQHHGLPTRLLDWTYSPYVALHFTTADFNRYDEDGMIWAVNYVDTQAHLPDQLSLIIEEEGSHIFTAEMLERAVDSLTGLSHLKKDDFAIFFEPPSIDDRIVNQYAVFSMMSNPNRLLSDWLRNRQVRYFKIIIPSHLKWEIRDKLDQSNINERVLFPGLDGLATWLKRHYRDVRLEQGQKRDEPQGSPPASPAPPSQSS</sequence>
<comment type="caution">
    <text evidence="3">The sequence shown here is derived from an EMBL/GenBank/DDBJ whole genome shotgun (WGS) entry which is preliminary data.</text>
</comment>
<evidence type="ECO:0000313" key="4">
    <source>
        <dbReference type="Proteomes" id="UP000321580"/>
    </source>
</evidence>
<dbReference type="EMBL" id="VOOR01000014">
    <property type="protein sequence ID" value="TXB63611.1"/>
    <property type="molecule type" value="Genomic_DNA"/>
</dbReference>
<reference evidence="3 4" key="1">
    <citation type="submission" date="2019-08" db="EMBL/GenBank/DDBJ databases">
        <title>Genome of Phaeodactylibacter luteus.</title>
        <authorList>
            <person name="Bowman J.P."/>
        </authorList>
    </citation>
    <scope>NUCLEOTIDE SEQUENCE [LARGE SCALE GENOMIC DNA]</scope>
    <source>
        <strain evidence="3 4">KCTC 42180</strain>
    </source>
</reference>
<evidence type="ECO:0000313" key="3">
    <source>
        <dbReference type="EMBL" id="TXB63611.1"/>
    </source>
</evidence>
<dbReference type="AlphaFoldDB" id="A0A5C6RMH6"/>
<evidence type="ECO:0000256" key="1">
    <source>
        <dbReference type="SAM" id="MobiDB-lite"/>
    </source>
</evidence>
<protein>
    <submittedName>
        <fullName evidence="3">FRG domain-containing protein</fullName>
    </submittedName>
</protein>
<organism evidence="3 4">
    <name type="scientific">Phaeodactylibacter luteus</name>
    <dbReference type="NCBI Taxonomy" id="1564516"/>
    <lineage>
        <taxon>Bacteria</taxon>
        <taxon>Pseudomonadati</taxon>
        <taxon>Bacteroidota</taxon>
        <taxon>Saprospiria</taxon>
        <taxon>Saprospirales</taxon>
        <taxon>Haliscomenobacteraceae</taxon>
        <taxon>Phaeodactylibacter</taxon>
    </lineage>
</organism>
<name>A0A5C6RMH6_9BACT</name>
<dbReference type="InterPro" id="IPR014966">
    <property type="entry name" value="FRG-dom"/>
</dbReference>
<dbReference type="OrthoDB" id="9816036at2"/>
<evidence type="ECO:0000259" key="2">
    <source>
        <dbReference type="SMART" id="SM00901"/>
    </source>
</evidence>
<dbReference type="Proteomes" id="UP000321580">
    <property type="component" value="Unassembled WGS sequence"/>
</dbReference>
<proteinExistence type="predicted"/>
<dbReference type="SMART" id="SM00901">
    <property type="entry name" value="FRG"/>
    <property type="match status" value="1"/>
</dbReference>
<feature type="compositionally biased region" description="Pro residues" evidence="1">
    <location>
        <begin position="277"/>
        <end position="290"/>
    </location>
</feature>
<gene>
    <name evidence="3" type="ORF">FRY97_08795</name>
</gene>